<dbReference type="PANTHER" id="PTHR37423:SF2">
    <property type="entry name" value="MEMBRANE-BOUND LYTIC MUREIN TRANSGLYCOSYLASE C"/>
    <property type="match status" value="1"/>
</dbReference>
<dbReference type="AlphaFoldDB" id="L0FXJ3"/>
<keyword evidence="3" id="KW-1133">Transmembrane helix</keyword>
<keyword evidence="3" id="KW-0812">Transmembrane</keyword>
<dbReference type="CDD" id="cd16894">
    <property type="entry name" value="MltD-like"/>
    <property type="match status" value="1"/>
</dbReference>
<dbReference type="Proteomes" id="UP000010796">
    <property type="component" value="Chromosome"/>
</dbReference>
<name>L0FXJ3_ECHVK</name>
<dbReference type="Gene3D" id="1.10.530.10">
    <property type="match status" value="1"/>
</dbReference>
<evidence type="ECO:0000313" key="6">
    <source>
        <dbReference type="Proteomes" id="UP000010796"/>
    </source>
</evidence>
<feature type="transmembrane region" description="Helical" evidence="3">
    <location>
        <begin position="6"/>
        <end position="22"/>
    </location>
</feature>
<dbReference type="PANTHER" id="PTHR37423">
    <property type="entry name" value="SOLUBLE LYTIC MUREIN TRANSGLYCOSYLASE-RELATED"/>
    <property type="match status" value="1"/>
</dbReference>
<keyword evidence="6" id="KW-1185">Reference proteome</keyword>
<organism evidence="5 6">
    <name type="scientific">Echinicola vietnamensis (strain DSM 17526 / LMG 23754 / KMM 6221)</name>
    <dbReference type="NCBI Taxonomy" id="926556"/>
    <lineage>
        <taxon>Bacteria</taxon>
        <taxon>Pseudomonadati</taxon>
        <taxon>Bacteroidota</taxon>
        <taxon>Cytophagia</taxon>
        <taxon>Cytophagales</taxon>
        <taxon>Cyclobacteriaceae</taxon>
        <taxon>Echinicola</taxon>
    </lineage>
</organism>
<proteinExistence type="inferred from homology"/>
<keyword evidence="3" id="KW-0472">Membrane</keyword>
<dbReference type="RefSeq" id="WP_015265040.1">
    <property type="nucleotide sequence ID" value="NC_019904.1"/>
</dbReference>
<reference evidence="6" key="1">
    <citation type="submission" date="2012-02" db="EMBL/GenBank/DDBJ databases">
        <title>The complete genome of Echinicola vietnamensis DSM 17526.</title>
        <authorList>
            <person name="Lucas S."/>
            <person name="Copeland A."/>
            <person name="Lapidus A."/>
            <person name="Glavina del Rio T."/>
            <person name="Dalin E."/>
            <person name="Tice H."/>
            <person name="Bruce D."/>
            <person name="Goodwin L."/>
            <person name="Pitluck S."/>
            <person name="Peters L."/>
            <person name="Ovchinnikova G."/>
            <person name="Teshima H."/>
            <person name="Kyrpides N."/>
            <person name="Mavromatis K."/>
            <person name="Ivanova N."/>
            <person name="Brettin T."/>
            <person name="Detter J.C."/>
            <person name="Han C."/>
            <person name="Larimer F."/>
            <person name="Land M."/>
            <person name="Hauser L."/>
            <person name="Markowitz V."/>
            <person name="Cheng J.-F."/>
            <person name="Hugenholtz P."/>
            <person name="Woyke T."/>
            <person name="Wu D."/>
            <person name="Brambilla E."/>
            <person name="Klenk H.-P."/>
            <person name="Eisen J.A."/>
        </authorList>
    </citation>
    <scope>NUCLEOTIDE SEQUENCE [LARGE SCALE GENOMIC DNA]</scope>
    <source>
        <strain evidence="6">DSM 17526 / LMG 23754 / KMM 6221</strain>
    </source>
</reference>
<evidence type="ECO:0000313" key="5">
    <source>
        <dbReference type="EMBL" id="AGA77476.1"/>
    </source>
</evidence>
<dbReference type="KEGG" id="evi:Echvi_1205"/>
<feature type="domain" description="Transglycosylase SLT" evidence="4">
    <location>
        <begin position="120"/>
        <end position="222"/>
    </location>
</feature>
<evidence type="ECO:0000256" key="3">
    <source>
        <dbReference type="SAM" id="Phobius"/>
    </source>
</evidence>
<evidence type="ECO:0000256" key="1">
    <source>
        <dbReference type="ARBA" id="ARBA00007734"/>
    </source>
</evidence>
<comment type="similarity">
    <text evidence="1">Belongs to the transglycosylase Slt family.</text>
</comment>
<evidence type="ECO:0000259" key="4">
    <source>
        <dbReference type="Pfam" id="PF01464"/>
    </source>
</evidence>
<accession>L0FXJ3</accession>
<protein>
    <submittedName>
        <fullName evidence="5">Soluble lytic murein transglycosylase-like protein</fullName>
    </submittedName>
</protein>
<dbReference type="eggNOG" id="COG0741">
    <property type="taxonomic scope" value="Bacteria"/>
</dbReference>
<dbReference type="HOGENOM" id="CLU_009520_1_1_10"/>
<gene>
    <name evidence="5" type="ordered locus">Echvi_1205</name>
</gene>
<sequence>MVKNIHAYILYGLVAVLFVLLIRSRMEVVSDDANTSRESSGNYFWPKPTSNDAESTPRVTLFDLPEKLTFAGEPVPLKEMDIKERFEREVYVNAFWESNMLLMMKRSAKYLPTIEKILADYNIPEDFKYVAMIESGLQNVVSPAGARGFWQFMEGTAKDFGLEVTREVDERYDFEKATHAACKYLQQSYAKFGKWTSVAASYNIGQAGLRRRMNDQQQPDYYELLLNEETGRYMFRILAFKEIFEHPEKYGFELKEEDYYHMPALKTLVIKSSVKDLAEWALKNGTNYKQLKIYNPWLRTPKLTVKKGREYHIKLPAD</sequence>
<dbReference type="InterPro" id="IPR023346">
    <property type="entry name" value="Lysozyme-like_dom_sf"/>
</dbReference>
<dbReference type="PATRIC" id="fig|926556.3.peg.1276"/>
<dbReference type="EMBL" id="CP003346">
    <property type="protein sequence ID" value="AGA77476.1"/>
    <property type="molecule type" value="Genomic_DNA"/>
</dbReference>
<dbReference type="Pfam" id="PF01464">
    <property type="entry name" value="SLT"/>
    <property type="match status" value="1"/>
</dbReference>
<dbReference type="STRING" id="926556.Echvi_1205"/>
<feature type="region of interest" description="Disordered" evidence="2">
    <location>
        <begin position="34"/>
        <end position="53"/>
    </location>
</feature>
<evidence type="ECO:0000256" key="2">
    <source>
        <dbReference type="SAM" id="MobiDB-lite"/>
    </source>
</evidence>
<dbReference type="InterPro" id="IPR008258">
    <property type="entry name" value="Transglycosylase_SLT_dom_1"/>
</dbReference>
<dbReference type="SUPFAM" id="SSF53955">
    <property type="entry name" value="Lysozyme-like"/>
    <property type="match status" value="1"/>
</dbReference>